<dbReference type="Proteomes" id="UP000504636">
    <property type="component" value="Unplaced"/>
</dbReference>
<feature type="transmembrane region" description="Helical" evidence="1">
    <location>
        <begin position="21"/>
        <end position="46"/>
    </location>
</feature>
<sequence>MSMERNVNFNISSEFKNSLPINMFSIISHSCTIALLAIPSAAAFFVCKVVRGNSSSGLGGPPFPV</sequence>
<reference evidence="2 4" key="1">
    <citation type="journal article" date="2020" name="Stud. Mycol.">
        <title>101 Dothideomycetes genomes: a test case for predicting lifestyles and emergence of pathogens.</title>
        <authorList>
            <person name="Haridas S."/>
            <person name="Albert R."/>
            <person name="Binder M."/>
            <person name="Bloem J."/>
            <person name="Labutti K."/>
            <person name="Salamov A."/>
            <person name="Andreopoulos B."/>
            <person name="Baker S."/>
            <person name="Barry K."/>
            <person name="Bills G."/>
            <person name="Bluhm B."/>
            <person name="Cannon C."/>
            <person name="Castanera R."/>
            <person name="Culley D."/>
            <person name="Daum C."/>
            <person name="Ezra D."/>
            <person name="Gonzalez J."/>
            <person name="Henrissat B."/>
            <person name="Kuo A."/>
            <person name="Liang C."/>
            <person name="Lipzen A."/>
            <person name="Lutzoni F."/>
            <person name="Magnuson J."/>
            <person name="Mondo S."/>
            <person name="Nolan M."/>
            <person name="Ohm R."/>
            <person name="Pangilinan J."/>
            <person name="Park H.-J."/>
            <person name="Ramirez L."/>
            <person name="Alfaro M."/>
            <person name="Sun H."/>
            <person name="Tritt A."/>
            <person name="Yoshinaga Y."/>
            <person name="Zwiers L.-H."/>
            <person name="Turgeon B."/>
            <person name="Goodwin S."/>
            <person name="Spatafora J."/>
            <person name="Crous P."/>
            <person name="Grigoriev I."/>
        </authorList>
    </citation>
    <scope>NUCLEOTIDE SEQUENCE</scope>
    <source>
        <strain evidence="2 4">CBS 304.34</strain>
    </source>
</reference>
<dbReference type="RefSeq" id="XP_033581408.1">
    <property type="nucleotide sequence ID" value="XM_033719314.1"/>
</dbReference>
<evidence type="ECO:0000313" key="4">
    <source>
        <dbReference type="RefSeq" id="XP_033581408.1"/>
    </source>
</evidence>
<keyword evidence="1" id="KW-0812">Transmembrane</keyword>
<keyword evidence="1" id="KW-0472">Membrane</keyword>
<keyword evidence="1" id="KW-1133">Transmembrane helix</keyword>
<dbReference type="GeneID" id="54460207"/>
<evidence type="ECO:0000256" key="1">
    <source>
        <dbReference type="SAM" id="Phobius"/>
    </source>
</evidence>
<gene>
    <name evidence="2 4" type="ORF">BDZ99DRAFT_460092</name>
</gene>
<evidence type="ECO:0000313" key="3">
    <source>
        <dbReference type="Proteomes" id="UP000504636"/>
    </source>
</evidence>
<proteinExistence type="predicted"/>
<keyword evidence="3" id="KW-1185">Reference proteome</keyword>
<reference evidence="4" key="2">
    <citation type="submission" date="2020-04" db="EMBL/GenBank/DDBJ databases">
        <authorList>
            <consortium name="NCBI Genome Project"/>
        </authorList>
    </citation>
    <scope>NUCLEOTIDE SEQUENCE</scope>
    <source>
        <strain evidence="4">CBS 304.34</strain>
    </source>
</reference>
<name>A0A6A6Z2C4_9PEZI</name>
<dbReference type="AlphaFoldDB" id="A0A6A6Z2C4"/>
<dbReference type="EMBL" id="MU003695">
    <property type="protein sequence ID" value="KAF2814444.1"/>
    <property type="molecule type" value="Genomic_DNA"/>
</dbReference>
<protein>
    <submittedName>
        <fullName evidence="2 4">Uncharacterized protein</fullName>
    </submittedName>
</protein>
<organism evidence="2">
    <name type="scientific">Mytilinidion resinicola</name>
    <dbReference type="NCBI Taxonomy" id="574789"/>
    <lineage>
        <taxon>Eukaryota</taxon>
        <taxon>Fungi</taxon>
        <taxon>Dikarya</taxon>
        <taxon>Ascomycota</taxon>
        <taxon>Pezizomycotina</taxon>
        <taxon>Dothideomycetes</taxon>
        <taxon>Pleosporomycetidae</taxon>
        <taxon>Mytilinidiales</taxon>
        <taxon>Mytilinidiaceae</taxon>
        <taxon>Mytilinidion</taxon>
    </lineage>
</organism>
<reference evidence="4" key="3">
    <citation type="submission" date="2025-04" db="UniProtKB">
        <authorList>
            <consortium name="RefSeq"/>
        </authorList>
    </citation>
    <scope>IDENTIFICATION</scope>
    <source>
        <strain evidence="4">CBS 304.34</strain>
    </source>
</reference>
<accession>A0A6A6Z2C4</accession>
<evidence type="ECO:0000313" key="2">
    <source>
        <dbReference type="EMBL" id="KAF2814444.1"/>
    </source>
</evidence>